<reference evidence="8" key="2">
    <citation type="submission" date="2021-09" db="EMBL/GenBank/DDBJ databases">
        <authorList>
            <person name="Gilroy R."/>
        </authorList>
    </citation>
    <scope>NUCLEOTIDE SEQUENCE</scope>
    <source>
        <strain evidence="8">4100</strain>
    </source>
</reference>
<dbReference type="AlphaFoldDB" id="A0A921E9J2"/>
<accession>A0A921E9J2</accession>
<gene>
    <name evidence="8" type="ORF">K8V47_09460</name>
</gene>
<evidence type="ECO:0000256" key="5">
    <source>
        <dbReference type="SAM" id="MobiDB-lite"/>
    </source>
</evidence>
<dbReference type="GO" id="GO:0009289">
    <property type="term" value="C:pilus"/>
    <property type="evidence" value="ECO:0007669"/>
    <property type="project" value="UniProtKB-SubCell"/>
</dbReference>
<dbReference type="EMBL" id="DYXT01000049">
    <property type="protein sequence ID" value="HJE39968.1"/>
    <property type="molecule type" value="Genomic_DNA"/>
</dbReference>
<name>A0A921E9J2_9BACT</name>
<dbReference type="PROSITE" id="PS51257">
    <property type="entry name" value="PROKAR_LIPOPROTEIN"/>
    <property type="match status" value="1"/>
</dbReference>
<comment type="similarity">
    <text evidence="2">Belongs to the bacteroidetes fimbrillin superfamily. FimA/Mfa1 family.</text>
</comment>
<keyword evidence="4" id="KW-0281">Fimbrium</keyword>
<reference evidence="8" key="1">
    <citation type="journal article" date="2021" name="PeerJ">
        <title>Extensive microbial diversity within the chicken gut microbiome revealed by metagenomics and culture.</title>
        <authorList>
            <person name="Gilroy R."/>
            <person name="Ravi A."/>
            <person name="Getino M."/>
            <person name="Pursley I."/>
            <person name="Horton D.L."/>
            <person name="Alikhan N.F."/>
            <person name="Baker D."/>
            <person name="Gharbi K."/>
            <person name="Hall N."/>
            <person name="Watson M."/>
            <person name="Adriaenssens E.M."/>
            <person name="Foster-Nyarko E."/>
            <person name="Jarju S."/>
            <person name="Secka A."/>
            <person name="Antonio M."/>
            <person name="Oren A."/>
            <person name="Chaudhuri R.R."/>
            <person name="La Ragione R."/>
            <person name="Hildebrand F."/>
            <person name="Pallen M.J."/>
        </authorList>
    </citation>
    <scope>NUCLEOTIDE SEQUENCE</scope>
    <source>
        <strain evidence="8">4100</strain>
    </source>
</reference>
<evidence type="ECO:0000256" key="2">
    <source>
        <dbReference type="ARBA" id="ARBA00006011"/>
    </source>
</evidence>
<evidence type="ECO:0000256" key="4">
    <source>
        <dbReference type="ARBA" id="ARBA00023263"/>
    </source>
</evidence>
<evidence type="ECO:0000259" key="7">
    <source>
        <dbReference type="Pfam" id="PF06321"/>
    </source>
</evidence>
<evidence type="ECO:0000256" key="1">
    <source>
        <dbReference type="ARBA" id="ARBA00004561"/>
    </source>
</evidence>
<feature type="domain" description="Major fimbrial subunit protein N-terminal" evidence="7">
    <location>
        <begin position="51"/>
        <end position="182"/>
    </location>
</feature>
<feature type="chain" id="PRO_5036719726" evidence="6">
    <location>
        <begin position="25"/>
        <end position="1046"/>
    </location>
</feature>
<evidence type="ECO:0000313" key="9">
    <source>
        <dbReference type="Proteomes" id="UP000711407"/>
    </source>
</evidence>
<dbReference type="InterPro" id="IPR029141">
    <property type="entry name" value="FimA_N"/>
</dbReference>
<feature type="region of interest" description="Disordered" evidence="5">
    <location>
        <begin position="54"/>
        <end position="77"/>
    </location>
</feature>
<organism evidence="8 9">
    <name type="scientific">Candidatus Amulumruptor caecigallinarius</name>
    <dbReference type="NCBI Taxonomy" id="2109911"/>
    <lineage>
        <taxon>Bacteria</taxon>
        <taxon>Pseudomonadati</taxon>
        <taxon>Bacteroidota</taxon>
        <taxon>Bacteroidia</taxon>
        <taxon>Bacteroidales</taxon>
        <taxon>Muribaculaceae</taxon>
        <taxon>Candidatus Amulumruptor</taxon>
    </lineage>
</organism>
<protein>
    <submittedName>
        <fullName evidence="8">Fimbrial protein</fullName>
    </submittedName>
</protein>
<evidence type="ECO:0000256" key="3">
    <source>
        <dbReference type="ARBA" id="ARBA00022729"/>
    </source>
</evidence>
<dbReference type="Proteomes" id="UP000711407">
    <property type="component" value="Unassembled WGS sequence"/>
</dbReference>
<comment type="caution">
    <text evidence="8">The sequence shown here is derived from an EMBL/GenBank/DDBJ whole genome shotgun (WGS) entry which is preliminary data.</text>
</comment>
<dbReference type="Pfam" id="PF06321">
    <property type="entry name" value="P_gingi_FimA"/>
    <property type="match status" value="1"/>
</dbReference>
<evidence type="ECO:0000313" key="8">
    <source>
        <dbReference type="EMBL" id="HJE39968.1"/>
    </source>
</evidence>
<feature type="signal peptide" evidence="6">
    <location>
        <begin position="1"/>
        <end position="24"/>
    </location>
</feature>
<proteinExistence type="inferred from homology"/>
<comment type="subcellular location">
    <subcellularLocation>
        <location evidence="1">Fimbrium</location>
    </subcellularLocation>
</comment>
<evidence type="ECO:0000256" key="6">
    <source>
        <dbReference type="SAM" id="SignalP"/>
    </source>
</evidence>
<keyword evidence="3 6" id="KW-0732">Signal</keyword>
<sequence length="1046" mass="116602">MMRHIRQHIHALIASAALMGGAAAMTGCSNEEIDAPRSVESATPGTQLVINLAVPQSMETSTDTGTRADGPEMTPTADETRINSLRLIAFSTNGTPVVNRALLIPSEMPLSPQKTAIYEIRDILPGDYRIYLVANLEDYVASISSEQALRDVIINLDGDNELRAGNLPMVYEPSAAVTIPSSATTNPAVATLSLKFACVKVKYDLLFDKTFNQDIFGDNGMVINSVTVDNVAKSAYLVTNKTTHADTRDGVSGNGAYYDSYTENQDNAGKTGLNVINVSGKVDSPSQPAGQWAYEGYLYLPERYAADSQTTIKIASTVTDAYGQPGNVRCAYTIPLGGHDGDEDSKELPRGTYYEVIAKIKSLGEAELDATIIAKDWEDEYLPVEMVHTYLTLSKTEVSVKSLEDDFITYDTDGRGDVEFDCTTLLPANATTQNPAVIAIFDNVAKKITFKVNPAVDITTLPESEQIGTADCYITAGNIRKLVQVHYDIKPFFIITPLELKIQWNTEYEGRMNAKIYEYSTNLGGIRITTLAKRDEVKISRTRTGGTDSYTDNVANSNLKLEFATEATYSQGQIEVTALNDPLTTTYHYFSAYPEAPGYDNLKEDLQVTVMPPLGDYRIYFRAINDYIHYNGGTSTSEFLYGNYNSWPAEDYNSYSSASSSRNWNDWWQDDTSTSIANTSHRIYIYTQMGETLGTTTPGSWHFTAGYGSTGETVDGITFPAPYMTGDNTNPGWYYYDLAQNQTSTLHNNERKTPEPGKTLMIFYAYKNGKLGYEPHRASHHLDPGLSLFDFEDREGWFVYDPTSEPYYRVYDDKPYMEDVTFTVYSTQQVTGWWHTYGVAENEVTFNDPQQWTIKYTLKSSDWTTEYINGKTYYVTKIKLKCPHGDYEKAIKLTGLTSGSSMPEAEQYVYYCANGNNPYNPPYIYLWNSPTDNNNWSNTPQMDYWKTENGVTWYRYKIPSQYANGQAIIKRYSGDVTGNDNQTADSPTLNNKSWVNYGDNRAYWAEYSSQPSTGGSGVMLFGGRSFASSGHVGTYENGVWKAGKPQ</sequence>